<dbReference type="PROSITE" id="PS00108">
    <property type="entry name" value="PROTEIN_KINASE_ST"/>
    <property type="match status" value="1"/>
</dbReference>
<comment type="catalytic activity">
    <reaction evidence="18">
        <text>L-threonyl-[protein] + ATP = O-phospho-L-threonyl-[protein] + ADP + H(+)</text>
        <dbReference type="Rhea" id="RHEA:46608"/>
        <dbReference type="Rhea" id="RHEA-COMP:11060"/>
        <dbReference type="Rhea" id="RHEA-COMP:11605"/>
        <dbReference type="ChEBI" id="CHEBI:15378"/>
        <dbReference type="ChEBI" id="CHEBI:30013"/>
        <dbReference type="ChEBI" id="CHEBI:30616"/>
        <dbReference type="ChEBI" id="CHEBI:61977"/>
        <dbReference type="ChEBI" id="CHEBI:456216"/>
        <dbReference type="EC" id="2.7.11.1"/>
    </reaction>
</comment>
<keyword evidence="10" id="KW-0677">Repeat</keyword>
<keyword evidence="9" id="KW-0732">Signal</keyword>
<keyword evidence="15" id="KW-0472">Membrane</keyword>
<reference evidence="21" key="1">
    <citation type="submission" date="2018-02" db="EMBL/GenBank/DDBJ databases">
        <authorList>
            <person name="Cohen D.B."/>
            <person name="Kent A.D."/>
        </authorList>
    </citation>
    <scope>NUCLEOTIDE SEQUENCE</scope>
</reference>
<dbReference type="GO" id="GO:0004674">
    <property type="term" value="F:protein serine/threonine kinase activity"/>
    <property type="evidence" value="ECO:0007669"/>
    <property type="project" value="UniProtKB-KW"/>
</dbReference>
<dbReference type="Gene3D" id="1.10.510.10">
    <property type="entry name" value="Transferase(Phosphotransferase) domain 1"/>
    <property type="match status" value="1"/>
</dbReference>
<dbReference type="SMART" id="SM00220">
    <property type="entry name" value="S_TKc"/>
    <property type="match status" value="1"/>
</dbReference>
<dbReference type="EC" id="2.7.11.1" evidence="2"/>
<name>A0A2N9HHJ1_FAGSY</name>
<protein>
    <recommendedName>
        <fullName evidence="2">non-specific serine/threonine protein kinase</fullName>
        <ecNumber evidence="2">2.7.11.1</ecNumber>
    </recommendedName>
</protein>
<keyword evidence="4" id="KW-0723">Serine/threonine-protein kinase</keyword>
<keyword evidence="7" id="KW-0808">Transferase</keyword>
<evidence type="ECO:0000256" key="12">
    <source>
        <dbReference type="ARBA" id="ARBA00022777"/>
    </source>
</evidence>
<comment type="subcellular location">
    <subcellularLocation>
        <location evidence="1">Cell membrane</location>
        <topology evidence="1">Single-pass membrane protein</topology>
    </subcellularLocation>
</comment>
<keyword evidence="14" id="KW-1133">Transmembrane helix</keyword>
<evidence type="ECO:0000256" key="1">
    <source>
        <dbReference type="ARBA" id="ARBA00004162"/>
    </source>
</evidence>
<keyword evidence="8" id="KW-0812">Transmembrane</keyword>
<comment type="catalytic activity">
    <reaction evidence="19">
        <text>L-seryl-[protein] + ATP = O-phospho-L-seryl-[protein] + ADP + H(+)</text>
        <dbReference type="Rhea" id="RHEA:17989"/>
        <dbReference type="Rhea" id="RHEA-COMP:9863"/>
        <dbReference type="Rhea" id="RHEA-COMP:11604"/>
        <dbReference type="ChEBI" id="CHEBI:15378"/>
        <dbReference type="ChEBI" id="CHEBI:29999"/>
        <dbReference type="ChEBI" id="CHEBI:30616"/>
        <dbReference type="ChEBI" id="CHEBI:83421"/>
        <dbReference type="ChEBI" id="CHEBI:456216"/>
        <dbReference type="EC" id="2.7.11.1"/>
    </reaction>
</comment>
<keyword evidence="3" id="KW-1003">Cell membrane</keyword>
<organism evidence="21">
    <name type="scientific">Fagus sylvatica</name>
    <name type="common">Beechnut</name>
    <dbReference type="NCBI Taxonomy" id="28930"/>
    <lineage>
        <taxon>Eukaryota</taxon>
        <taxon>Viridiplantae</taxon>
        <taxon>Streptophyta</taxon>
        <taxon>Embryophyta</taxon>
        <taxon>Tracheophyta</taxon>
        <taxon>Spermatophyta</taxon>
        <taxon>Magnoliopsida</taxon>
        <taxon>eudicotyledons</taxon>
        <taxon>Gunneridae</taxon>
        <taxon>Pentapetalae</taxon>
        <taxon>rosids</taxon>
        <taxon>fabids</taxon>
        <taxon>Fagales</taxon>
        <taxon>Fagaceae</taxon>
        <taxon>Fagus</taxon>
    </lineage>
</organism>
<evidence type="ECO:0000256" key="2">
    <source>
        <dbReference type="ARBA" id="ARBA00012513"/>
    </source>
</evidence>
<accession>A0A2N9HHJ1</accession>
<dbReference type="InterPro" id="IPR008271">
    <property type="entry name" value="Ser/Thr_kinase_AS"/>
</dbReference>
<evidence type="ECO:0000256" key="13">
    <source>
        <dbReference type="ARBA" id="ARBA00022840"/>
    </source>
</evidence>
<dbReference type="InterPro" id="IPR011009">
    <property type="entry name" value="Kinase-like_dom_sf"/>
</dbReference>
<dbReference type="GO" id="GO:0005524">
    <property type="term" value="F:ATP binding"/>
    <property type="evidence" value="ECO:0007669"/>
    <property type="project" value="UniProtKB-KW"/>
</dbReference>
<dbReference type="PROSITE" id="PS50011">
    <property type="entry name" value="PROTEIN_KINASE_DOM"/>
    <property type="match status" value="1"/>
</dbReference>
<evidence type="ECO:0000256" key="5">
    <source>
        <dbReference type="ARBA" id="ARBA00022553"/>
    </source>
</evidence>
<evidence type="ECO:0000256" key="3">
    <source>
        <dbReference type="ARBA" id="ARBA00022475"/>
    </source>
</evidence>
<evidence type="ECO:0000256" key="4">
    <source>
        <dbReference type="ARBA" id="ARBA00022527"/>
    </source>
</evidence>
<keyword evidence="12" id="KW-0418">Kinase</keyword>
<evidence type="ECO:0000313" key="21">
    <source>
        <dbReference type="EMBL" id="SPD11398.1"/>
    </source>
</evidence>
<evidence type="ECO:0000256" key="15">
    <source>
        <dbReference type="ARBA" id="ARBA00023136"/>
    </source>
</evidence>
<dbReference type="SUPFAM" id="SSF56112">
    <property type="entry name" value="Protein kinase-like (PK-like)"/>
    <property type="match status" value="1"/>
</dbReference>
<gene>
    <name evidence="21" type="ORF">FSB_LOCUS39280</name>
</gene>
<evidence type="ECO:0000256" key="14">
    <source>
        <dbReference type="ARBA" id="ARBA00022989"/>
    </source>
</evidence>
<evidence type="ECO:0000256" key="19">
    <source>
        <dbReference type="ARBA" id="ARBA00048679"/>
    </source>
</evidence>
<keyword evidence="13" id="KW-0067">ATP-binding</keyword>
<dbReference type="GO" id="GO:0005886">
    <property type="term" value="C:plasma membrane"/>
    <property type="evidence" value="ECO:0007669"/>
    <property type="project" value="UniProtKB-SubCell"/>
</dbReference>
<evidence type="ECO:0000256" key="18">
    <source>
        <dbReference type="ARBA" id="ARBA00047899"/>
    </source>
</evidence>
<keyword evidence="11" id="KW-0547">Nucleotide-binding</keyword>
<evidence type="ECO:0000256" key="9">
    <source>
        <dbReference type="ARBA" id="ARBA00022729"/>
    </source>
</evidence>
<evidence type="ECO:0000256" key="17">
    <source>
        <dbReference type="ARBA" id="ARBA00023180"/>
    </source>
</evidence>
<dbReference type="InterPro" id="IPR051564">
    <property type="entry name" value="LRR_receptor-like_kinase"/>
</dbReference>
<dbReference type="InterPro" id="IPR001245">
    <property type="entry name" value="Ser-Thr/Tyr_kinase_cat_dom"/>
</dbReference>
<evidence type="ECO:0000256" key="8">
    <source>
        <dbReference type="ARBA" id="ARBA00022692"/>
    </source>
</evidence>
<dbReference type="PANTHER" id="PTHR48055:SF55">
    <property type="entry name" value="PROTEIN KINASE DOMAIN-CONTAINING PROTEIN"/>
    <property type="match status" value="1"/>
</dbReference>
<keyword evidence="17" id="KW-0325">Glycoprotein</keyword>
<evidence type="ECO:0000256" key="11">
    <source>
        <dbReference type="ARBA" id="ARBA00022741"/>
    </source>
</evidence>
<proteinExistence type="predicted"/>
<evidence type="ECO:0000256" key="7">
    <source>
        <dbReference type="ARBA" id="ARBA00022679"/>
    </source>
</evidence>
<dbReference type="InterPro" id="IPR000719">
    <property type="entry name" value="Prot_kinase_dom"/>
</dbReference>
<keyword evidence="6" id="KW-0433">Leucine-rich repeat</keyword>
<sequence>MAEFEALRNIRHRNLVKVLTACSSIDYQGHDFKALVYEFLGNGNLDEWLHLTPRTKEALEEPKKLSLLQRLNIAIDVASALDYLHYHCQTPIVHCDLKPSNVLLDDEMIGHVGDFGLARFLHDATKDCSTNQSSSIGVRGTVEYGMGNEVSIYGDVYSYGILLLEMFTGKRPTNSIFQEGLNLHDFVKVALPERIIDIVDPILLWEIQEEETRMNDTCHEDRNGCPKIQECLILILGIGVACSTEFPRERMNISAVVVELQKIQQNILRTSTQRQRQRLQTTVRVMGEGDLNSCSPHKR</sequence>
<dbReference type="AlphaFoldDB" id="A0A2N9HHJ1"/>
<dbReference type="EMBL" id="OIVN01003458">
    <property type="protein sequence ID" value="SPD11398.1"/>
    <property type="molecule type" value="Genomic_DNA"/>
</dbReference>
<feature type="domain" description="Protein kinase" evidence="20">
    <location>
        <begin position="1"/>
        <end position="222"/>
    </location>
</feature>
<keyword evidence="16" id="KW-0675">Receptor</keyword>
<keyword evidence="5" id="KW-0597">Phosphoprotein</keyword>
<evidence type="ECO:0000256" key="16">
    <source>
        <dbReference type="ARBA" id="ARBA00023170"/>
    </source>
</evidence>
<evidence type="ECO:0000256" key="6">
    <source>
        <dbReference type="ARBA" id="ARBA00022614"/>
    </source>
</evidence>
<evidence type="ECO:0000259" key="20">
    <source>
        <dbReference type="PROSITE" id="PS50011"/>
    </source>
</evidence>
<dbReference type="FunFam" id="1.10.510.10:FF:000358">
    <property type="entry name" value="Putative leucine-rich repeat receptor-like serine/threonine-protein kinase"/>
    <property type="match status" value="1"/>
</dbReference>
<dbReference type="PANTHER" id="PTHR48055">
    <property type="entry name" value="LEUCINE-RICH REPEAT RECEPTOR PROTEIN KINASE EMS1"/>
    <property type="match status" value="1"/>
</dbReference>
<evidence type="ECO:0000256" key="10">
    <source>
        <dbReference type="ARBA" id="ARBA00022737"/>
    </source>
</evidence>
<dbReference type="Pfam" id="PF07714">
    <property type="entry name" value="PK_Tyr_Ser-Thr"/>
    <property type="match status" value="1"/>
</dbReference>